<dbReference type="InterPro" id="IPR036028">
    <property type="entry name" value="SH3-like_dom_sf"/>
</dbReference>
<evidence type="ECO:0000256" key="2">
    <source>
        <dbReference type="ARBA" id="ARBA00022468"/>
    </source>
</evidence>
<dbReference type="PROSITE" id="PS51741">
    <property type="entry name" value="F_BAR"/>
    <property type="match status" value="1"/>
</dbReference>
<evidence type="ECO:0000256" key="1">
    <source>
        <dbReference type="ARBA" id="ARBA00022443"/>
    </source>
</evidence>
<dbReference type="Gene3D" id="2.30.30.40">
    <property type="entry name" value="SH3 Domains"/>
    <property type="match status" value="1"/>
</dbReference>
<feature type="coiled-coil region" evidence="7">
    <location>
        <begin position="346"/>
        <end position="373"/>
    </location>
</feature>
<dbReference type="SMART" id="SM00326">
    <property type="entry name" value="SH3"/>
    <property type="match status" value="1"/>
</dbReference>
<evidence type="ECO:0000313" key="12">
    <source>
        <dbReference type="EMBL" id="KAK1785049.1"/>
    </source>
</evidence>
<keyword evidence="2" id="KW-0343">GTPase activation</keyword>
<evidence type="ECO:0000259" key="9">
    <source>
        <dbReference type="PROSITE" id="PS50002"/>
    </source>
</evidence>
<dbReference type="InterPro" id="IPR008936">
    <property type="entry name" value="Rho_GTPase_activation_prot"/>
</dbReference>
<dbReference type="SMART" id="SM00055">
    <property type="entry name" value="FCH"/>
    <property type="match status" value="1"/>
</dbReference>
<dbReference type="Pfam" id="PF00018">
    <property type="entry name" value="SH3_1"/>
    <property type="match status" value="1"/>
</dbReference>
<dbReference type="PROSITE" id="PS50002">
    <property type="entry name" value="SH3"/>
    <property type="match status" value="1"/>
</dbReference>
<evidence type="ECO:0000313" key="13">
    <source>
        <dbReference type="Proteomes" id="UP001239994"/>
    </source>
</evidence>
<keyword evidence="13" id="KW-1185">Reference proteome</keyword>
<gene>
    <name evidence="12" type="ORF">P4O66_018477</name>
</gene>
<feature type="compositionally biased region" description="Polar residues" evidence="8">
    <location>
        <begin position="1012"/>
        <end position="1023"/>
    </location>
</feature>
<feature type="compositionally biased region" description="Basic and acidic residues" evidence="8">
    <location>
        <begin position="785"/>
        <end position="803"/>
    </location>
</feature>
<dbReference type="InterPro" id="IPR001452">
    <property type="entry name" value="SH3_domain"/>
</dbReference>
<feature type="region of interest" description="Disordered" evidence="8">
    <location>
        <begin position="1002"/>
        <end position="1072"/>
    </location>
</feature>
<dbReference type="InterPro" id="IPR000198">
    <property type="entry name" value="RhoGAP_dom"/>
</dbReference>
<feature type="region of interest" description="Disordered" evidence="8">
    <location>
        <begin position="181"/>
        <end position="221"/>
    </location>
</feature>
<feature type="domain" description="F-BAR" evidence="11">
    <location>
        <begin position="16"/>
        <end position="308"/>
    </location>
</feature>
<dbReference type="PANTHER" id="PTHR14166">
    <property type="entry name" value="SLIT-ROBO RHO GTPASE ACTIVATING PROTEIN"/>
    <property type="match status" value="1"/>
</dbReference>
<dbReference type="FunFam" id="1.10.555.10:FF:000112">
    <property type="entry name" value="SLIT-ROBO Rho GTPase-activating protein 3"/>
    <property type="match status" value="1"/>
</dbReference>
<evidence type="ECO:0000256" key="6">
    <source>
        <dbReference type="PROSITE-ProRule" id="PRU01077"/>
    </source>
</evidence>
<dbReference type="EMBL" id="JAROKS010000026">
    <property type="protein sequence ID" value="KAK1785049.1"/>
    <property type="molecule type" value="Genomic_DNA"/>
</dbReference>
<dbReference type="Proteomes" id="UP001239994">
    <property type="component" value="Unassembled WGS sequence"/>
</dbReference>
<dbReference type="AlphaFoldDB" id="A0AAD8YSH4"/>
<feature type="domain" description="Rho-GAP" evidence="10">
    <location>
        <begin position="435"/>
        <end position="624"/>
    </location>
</feature>
<keyword evidence="1 5" id="KW-0728">SH3 domain</keyword>
<dbReference type="InterPro" id="IPR027267">
    <property type="entry name" value="AH/BAR_dom_sf"/>
</dbReference>
<dbReference type="SUPFAM" id="SSF50044">
    <property type="entry name" value="SH3-domain"/>
    <property type="match status" value="1"/>
</dbReference>
<evidence type="ECO:0000259" key="11">
    <source>
        <dbReference type="PROSITE" id="PS51741"/>
    </source>
</evidence>
<evidence type="ECO:0000256" key="7">
    <source>
        <dbReference type="SAM" id="Coils"/>
    </source>
</evidence>
<dbReference type="InterPro" id="IPR051627">
    <property type="entry name" value="SLIT-ROBO_RhoGAP"/>
</dbReference>
<dbReference type="CDD" id="cd11955">
    <property type="entry name" value="SH3_srGAP1-3"/>
    <property type="match status" value="1"/>
</dbReference>
<dbReference type="SUPFAM" id="SSF103657">
    <property type="entry name" value="BAR/IMD domain-like"/>
    <property type="match status" value="1"/>
</dbReference>
<dbReference type="InterPro" id="IPR031160">
    <property type="entry name" value="F_BAR_dom"/>
</dbReference>
<evidence type="ECO:0000259" key="10">
    <source>
        <dbReference type="PROSITE" id="PS50238"/>
    </source>
</evidence>
<dbReference type="InterPro" id="IPR035648">
    <property type="entry name" value="srGAP1/2/3_SH3"/>
</dbReference>
<dbReference type="Pfam" id="PF00620">
    <property type="entry name" value="RhoGAP"/>
    <property type="match status" value="1"/>
</dbReference>
<keyword evidence="4 6" id="KW-0175">Coiled coil</keyword>
<reference evidence="12" key="1">
    <citation type="submission" date="2023-03" db="EMBL/GenBank/DDBJ databases">
        <title>Electrophorus voltai genome.</title>
        <authorList>
            <person name="Bian C."/>
        </authorList>
    </citation>
    <scope>NUCLEOTIDE SEQUENCE</scope>
    <source>
        <strain evidence="12">CB-2022</strain>
        <tissue evidence="12">Muscle</tissue>
    </source>
</reference>
<dbReference type="SMART" id="SM00324">
    <property type="entry name" value="RhoGAP"/>
    <property type="match status" value="1"/>
</dbReference>
<dbReference type="Gene3D" id="1.10.555.10">
    <property type="entry name" value="Rho GTPase activation protein"/>
    <property type="match status" value="1"/>
</dbReference>
<dbReference type="GO" id="GO:0005096">
    <property type="term" value="F:GTPase activator activity"/>
    <property type="evidence" value="ECO:0007669"/>
    <property type="project" value="UniProtKB-KW"/>
</dbReference>
<name>A0AAD8YSH4_9TELE</name>
<evidence type="ECO:0008006" key="14">
    <source>
        <dbReference type="Google" id="ProtNLM"/>
    </source>
</evidence>
<dbReference type="FunFam" id="2.30.30.40:FF:000005">
    <property type="entry name" value="SLIT-ROBO Rho GTPase-activating protein 1 isoform 2"/>
    <property type="match status" value="1"/>
</dbReference>
<evidence type="ECO:0000256" key="8">
    <source>
        <dbReference type="SAM" id="MobiDB-lite"/>
    </source>
</evidence>
<keyword evidence="3" id="KW-0597">Phosphoprotein</keyword>
<evidence type="ECO:0000256" key="5">
    <source>
        <dbReference type="PROSITE-ProRule" id="PRU00192"/>
    </source>
</evidence>
<dbReference type="PROSITE" id="PS50238">
    <property type="entry name" value="RHOGAP"/>
    <property type="match status" value="1"/>
</dbReference>
<dbReference type="InterPro" id="IPR001060">
    <property type="entry name" value="FCH_dom"/>
</dbReference>
<feature type="region of interest" description="Disordered" evidence="8">
    <location>
        <begin position="770"/>
        <end position="926"/>
    </location>
</feature>
<dbReference type="Pfam" id="PF00611">
    <property type="entry name" value="FCH"/>
    <property type="match status" value="1"/>
</dbReference>
<feature type="compositionally biased region" description="Basic and acidic residues" evidence="8">
    <location>
        <begin position="887"/>
        <end position="896"/>
    </location>
</feature>
<comment type="caution">
    <text evidence="12">The sequence shown here is derived from an EMBL/GenBank/DDBJ whole genome shotgun (WGS) entry which is preliminary data.</text>
</comment>
<proteinExistence type="predicted"/>
<dbReference type="SUPFAM" id="SSF48350">
    <property type="entry name" value="GTPase activation domain, GAP"/>
    <property type="match status" value="1"/>
</dbReference>
<feature type="domain" description="SH3" evidence="9">
    <location>
        <begin position="705"/>
        <end position="764"/>
    </location>
</feature>
<dbReference type="FunFam" id="1.20.1270.60:FF:000006">
    <property type="entry name" value="SLIT-ROBO Rho GTPase-activating protein 1 isoform 2"/>
    <property type="match status" value="1"/>
</dbReference>
<organism evidence="12 13">
    <name type="scientific">Electrophorus voltai</name>
    <dbReference type="NCBI Taxonomy" id="2609070"/>
    <lineage>
        <taxon>Eukaryota</taxon>
        <taxon>Metazoa</taxon>
        <taxon>Chordata</taxon>
        <taxon>Craniata</taxon>
        <taxon>Vertebrata</taxon>
        <taxon>Euteleostomi</taxon>
        <taxon>Actinopterygii</taxon>
        <taxon>Neopterygii</taxon>
        <taxon>Teleostei</taxon>
        <taxon>Ostariophysi</taxon>
        <taxon>Gymnotiformes</taxon>
        <taxon>Gymnotoidei</taxon>
        <taxon>Gymnotidae</taxon>
        <taxon>Electrophorus</taxon>
    </lineage>
</organism>
<protein>
    <recommendedName>
        <fullName evidence="14">SLIT-ROBO Rho GTPase activating protein 1a</fullName>
    </recommendedName>
</protein>
<dbReference type="GO" id="GO:0007165">
    <property type="term" value="P:signal transduction"/>
    <property type="evidence" value="ECO:0007669"/>
    <property type="project" value="InterPro"/>
</dbReference>
<dbReference type="Gene3D" id="1.20.1270.60">
    <property type="entry name" value="Arfaptin homology (AH) domain/BAR domain"/>
    <property type="match status" value="1"/>
</dbReference>
<accession>A0AAD8YSH4</accession>
<evidence type="ECO:0000256" key="4">
    <source>
        <dbReference type="ARBA" id="ARBA00023054"/>
    </source>
</evidence>
<feature type="compositionally biased region" description="Basic and acidic residues" evidence="8">
    <location>
        <begin position="210"/>
        <end position="221"/>
    </location>
</feature>
<sequence>GSSSGVCVCVCVCVRAEIRAQLVEQQKCLEQQTDMRVQLLQDLQDFFRKKAEIETEYSRNLEKLAERFMAKTRSTKDHQQYKKDQNLLSPVNCWYLLLNQVRRESKDHATLSDIYLNNVIMRFMQISEDSTRLLKKSKEITFQLQEDLMKVLNELYTVMKTYHMYHTESISAESKLKEFERQEERQGIRSGDPVLSMRSEDKHQRRSSVKKIEKMKEKRQAKYSENKLKSIKARNEYLLTLEATNSSVFKYYIHDLSDLIDCCDLGYHASLNRALRTYLSAEYNLETSRHEGLDIIENAVDSLDPRSDRQRFMEMYPTAFCPPAKFEFQPHMGDEVCQITAQPPVQAELVLRLQQLQSRLATLNIENEEVKKTSEATLTTIQDMVTIEDYDVSECFHHSRSTESVKSTVSETYLSKPSIAKRRANQQETEQFYFMKFREFLEGSNLIAKLQAKHDLLKRALGEGLQHQGIFRVSGSQVEVNDIKNSFERGNDPLTDDESNHDINSVAGVLKLYFRGLENPLFPKERFNDLISCVRIDNLYERALYIRKILLTVPRSVLVVMRYLFAFLNHLSQYSDENMMDPYNLAICFGPTLMPTPDTQDQVTCQAQVNEVIKTIIIHHETIFPDAKELDGPVYEKCMAGGDYCESPFSEHGILEEVDQDGGVETHTSEDGKFAFNDHSSSCLLETLTEAKVLLLVICEPVPEGEPIEAIAKFDYVGRSARELSFKKGASLLLYQRASDDWWEGRHNGIDGLVPHQYIVVQDMDDTFSDTLSQKADSETSSGHGGEEMGSSRDRGSPSERLPDSYISSRQRKRSDPPSRRPPARPGDSHCVVHPSQSHGSHRTADLGSPVLGHYSPRELLRSRGPVPIDSPDRRRRAGHGSLTNISRHESLKKLESPPIRRSTSSGQYPGFSEAHGKGLDPESIAQVSSRRVITALTPCTDIEETMNTALNELRELERQSSAKHAPDVVLDTLEQMKSAPGPVGSNEVLSHLPGLLLRPTPMAGAEPPMRRSTSSSGDTLSTFKPAVAPRMGVQLKPPALRPKPSVPLPKLGSAQPPAPPSQEPLDKSCTM</sequence>
<evidence type="ECO:0000256" key="3">
    <source>
        <dbReference type="ARBA" id="ARBA00022553"/>
    </source>
</evidence>
<feature type="non-terminal residue" evidence="12">
    <location>
        <position position="1"/>
    </location>
</feature>